<dbReference type="PANTHER" id="PTHR42693">
    <property type="entry name" value="ARYLSULFATASE FAMILY MEMBER"/>
    <property type="match status" value="1"/>
</dbReference>
<dbReference type="SUPFAM" id="SSF53649">
    <property type="entry name" value="Alkaline phosphatase-like"/>
    <property type="match status" value="1"/>
</dbReference>
<proteinExistence type="inferred from homology"/>
<dbReference type="InterPro" id="IPR024607">
    <property type="entry name" value="Sulfatase_CS"/>
</dbReference>
<dbReference type="Gene3D" id="3.30.1120.10">
    <property type="match status" value="1"/>
</dbReference>
<evidence type="ECO:0000256" key="2">
    <source>
        <dbReference type="ARBA" id="ARBA00022723"/>
    </source>
</evidence>
<dbReference type="PROSITE" id="PS00149">
    <property type="entry name" value="SULFATASE_2"/>
    <property type="match status" value="1"/>
</dbReference>
<keyword evidence="2" id="KW-0479">Metal-binding</keyword>
<evidence type="ECO:0000256" key="3">
    <source>
        <dbReference type="ARBA" id="ARBA00022801"/>
    </source>
</evidence>
<dbReference type="Pfam" id="PF00884">
    <property type="entry name" value="Sulfatase"/>
    <property type="match status" value="1"/>
</dbReference>
<dbReference type="GO" id="GO:0046872">
    <property type="term" value="F:metal ion binding"/>
    <property type="evidence" value="ECO:0007669"/>
    <property type="project" value="UniProtKB-KW"/>
</dbReference>
<accession>E0XPF0</accession>
<protein>
    <submittedName>
        <fullName evidence="6">Arylsulfatase a and related enzymes</fullName>
    </submittedName>
</protein>
<feature type="domain" description="Sulfatase N-terminal" evidence="5">
    <location>
        <begin position="58"/>
        <end position="416"/>
    </location>
</feature>
<comment type="similarity">
    <text evidence="1">Belongs to the sulfatase family.</text>
</comment>
<dbReference type="GO" id="GO:0004065">
    <property type="term" value="F:arylsulfatase activity"/>
    <property type="evidence" value="ECO:0007669"/>
    <property type="project" value="TreeGrafter"/>
</dbReference>
<dbReference type="InterPro" id="IPR017850">
    <property type="entry name" value="Alkaline_phosphatase_core_sf"/>
</dbReference>
<evidence type="ECO:0000313" key="6">
    <source>
        <dbReference type="EMBL" id="ADI16291.1"/>
    </source>
</evidence>
<organism evidence="6">
    <name type="scientific">uncultured bacterium HF0010_16H03</name>
    <dbReference type="NCBI Taxonomy" id="710811"/>
    <lineage>
        <taxon>Bacteria</taxon>
        <taxon>environmental samples</taxon>
    </lineage>
</organism>
<reference evidence="6" key="1">
    <citation type="journal article" date="2011" name="Environ. Microbiol.">
        <title>Time-series analyses of Monterey Bay coastal microbial picoplankton using a 'genome proxy' microarray.</title>
        <authorList>
            <person name="Rich V.I."/>
            <person name="Pham V.D."/>
            <person name="Eppley J."/>
            <person name="Shi Y."/>
            <person name="DeLong E.F."/>
        </authorList>
    </citation>
    <scope>NUCLEOTIDE SEQUENCE</scope>
</reference>
<dbReference type="PROSITE" id="PS00523">
    <property type="entry name" value="SULFATASE_1"/>
    <property type="match status" value="1"/>
</dbReference>
<dbReference type="PANTHER" id="PTHR42693:SF53">
    <property type="entry name" value="ENDO-4-O-SULFATASE"/>
    <property type="match status" value="1"/>
</dbReference>
<sequence>MKKYFFVILLVTVFLIWGFKRDIALTLIPIALKLSNPISENQEINWPIVESSVITTKPNIILILADDLGFNDVSFYNGGAADGSLMTPNIDNLAKEGVAFLNGYAASPVCSPSRAAIMTGRYSSRYGFEFTPYPAQAAKIMNLLREDDELETIYLEDVQLDEVGLTIGGLPDKEVTVAEMLQKNGYYTAHIGKWHLGGFTDGMKPNDQGFDDSLMLNSSLYLPKNHPDIVNAKIDSSIEDMVWASSQFAASFNGSEPFKPGGYITDYYTDEAIKVINNNKDRPFFLYLGHFAPHNPLQSLRKDYEKHNHMENHTLQVYSGMIEALDRSIGKIVTTLEENGLTENTLIIFTSDNGGAGYIGLDNINKPYRGWKLTHFEGGMHIPFFAKWPAKIKKDMRYDKRIHHTDIFSTILGAASIEPPKEIKIDGINLIPFLTNEKSGEPHQTLYWKNASYQAVIHNDWKLLRSKFPNEQEYLYNLKKDPYEQNNLAMSELTLKSLLHEKLDTHIESMPEPNWPQSVFMPVVVDKPQTEYKKGDELIYWPN</sequence>
<name>E0XPF0_9BACT</name>
<dbReference type="EMBL" id="GU474833">
    <property type="protein sequence ID" value="ADI16291.1"/>
    <property type="molecule type" value="Genomic_DNA"/>
</dbReference>
<evidence type="ECO:0000256" key="1">
    <source>
        <dbReference type="ARBA" id="ARBA00008779"/>
    </source>
</evidence>
<evidence type="ECO:0000259" key="5">
    <source>
        <dbReference type="Pfam" id="PF00884"/>
    </source>
</evidence>
<dbReference type="AlphaFoldDB" id="E0XPF0"/>
<keyword evidence="3" id="KW-0378">Hydrolase</keyword>
<evidence type="ECO:0000256" key="4">
    <source>
        <dbReference type="ARBA" id="ARBA00022837"/>
    </source>
</evidence>
<dbReference type="Gene3D" id="3.40.720.10">
    <property type="entry name" value="Alkaline Phosphatase, subunit A"/>
    <property type="match status" value="1"/>
</dbReference>
<dbReference type="InterPro" id="IPR050738">
    <property type="entry name" value="Sulfatase"/>
</dbReference>
<keyword evidence="4" id="KW-0106">Calcium</keyword>
<dbReference type="InterPro" id="IPR000917">
    <property type="entry name" value="Sulfatase_N"/>
</dbReference>